<dbReference type="InterPro" id="IPR051496">
    <property type="entry name" value="H-rev107_PLA/AT"/>
</dbReference>
<evidence type="ECO:0000313" key="6">
    <source>
        <dbReference type="Proteomes" id="UP000287563"/>
    </source>
</evidence>
<dbReference type="GO" id="GO:0016410">
    <property type="term" value="F:N-acyltransferase activity"/>
    <property type="evidence" value="ECO:0007669"/>
    <property type="project" value="TreeGrafter"/>
</dbReference>
<dbReference type="Gene3D" id="3.90.1720.10">
    <property type="entry name" value="endopeptidase domain like (from Nostoc punctiforme)"/>
    <property type="match status" value="1"/>
</dbReference>
<keyword evidence="3" id="KW-0443">Lipid metabolism</keyword>
<dbReference type="AlphaFoldDB" id="A0A3S3QLE9"/>
<keyword evidence="2" id="KW-0378">Hydrolase</keyword>
<dbReference type="Pfam" id="PF04970">
    <property type="entry name" value="LRAT"/>
    <property type="match status" value="1"/>
</dbReference>
<evidence type="ECO:0000256" key="2">
    <source>
        <dbReference type="ARBA" id="ARBA00022801"/>
    </source>
</evidence>
<gene>
    <name evidence="5" type="ORF">EDI28_25920</name>
</gene>
<dbReference type="OrthoDB" id="6121202at2"/>
<proteinExistence type="predicted"/>
<name>A0A3S3QLE9_9GAMM</name>
<accession>A0A3S3QLE9</accession>
<evidence type="ECO:0000313" key="5">
    <source>
        <dbReference type="EMBL" id="RWX52708.1"/>
    </source>
</evidence>
<reference evidence="5 6" key="1">
    <citation type="submission" date="2018-11" db="EMBL/GenBank/DDBJ databases">
        <title>Photobacterium sp. BEI247 sp. nov., a marine bacterium isolated from Yongle Blue Hole in the South China Sea.</title>
        <authorList>
            <person name="Wang X."/>
        </authorList>
    </citation>
    <scope>NUCLEOTIDE SEQUENCE [LARGE SCALE GENOMIC DNA]</scope>
    <source>
        <strain evidence="6">BEI247</strain>
    </source>
</reference>
<keyword evidence="6" id="KW-1185">Reference proteome</keyword>
<comment type="caution">
    <text evidence="5">The sequence shown here is derived from an EMBL/GenBank/DDBJ whole genome shotgun (WGS) entry which is preliminary data.</text>
</comment>
<keyword evidence="1" id="KW-0808">Transferase</keyword>
<dbReference type="GO" id="GO:0005737">
    <property type="term" value="C:cytoplasm"/>
    <property type="evidence" value="ECO:0007669"/>
    <property type="project" value="TreeGrafter"/>
</dbReference>
<dbReference type="GO" id="GO:0070292">
    <property type="term" value="P:N-acylphosphatidylethanolamine metabolic process"/>
    <property type="evidence" value="ECO:0007669"/>
    <property type="project" value="TreeGrafter"/>
</dbReference>
<evidence type="ECO:0000259" key="4">
    <source>
        <dbReference type="Pfam" id="PF04970"/>
    </source>
</evidence>
<dbReference type="GO" id="GO:0004623">
    <property type="term" value="F:phospholipase A2 activity"/>
    <property type="evidence" value="ECO:0007669"/>
    <property type="project" value="TreeGrafter"/>
</dbReference>
<sequence>MKTINVKPGDVVVSDFGVYQHWSIVTDRVCSDGSPMLISATKRNGTVQEEPWSEVTQGNKTYVANTQFSKSILDVLTDARSQIGSWSYSVTSNNCEHFVKWATGLKVSSTQVKAGVAGAGAGIALVGLCSENPKFVKFLGWSVVLGGLAVLGAKALEKPDQTTV</sequence>
<protein>
    <recommendedName>
        <fullName evidence="4">LRAT domain-containing protein</fullName>
    </recommendedName>
</protein>
<feature type="domain" description="LRAT" evidence="4">
    <location>
        <begin position="6"/>
        <end position="102"/>
    </location>
</feature>
<dbReference type="Proteomes" id="UP000287563">
    <property type="component" value="Unassembled WGS sequence"/>
</dbReference>
<evidence type="ECO:0000256" key="3">
    <source>
        <dbReference type="ARBA" id="ARBA00023098"/>
    </source>
</evidence>
<organism evidence="5 6">
    <name type="scientific">Photobacterium chitinilyticum</name>
    <dbReference type="NCBI Taxonomy" id="2485123"/>
    <lineage>
        <taxon>Bacteria</taxon>
        <taxon>Pseudomonadati</taxon>
        <taxon>Pseudomonadota</taxon>
        <taxon>Gammaproteobacteria</taxon>
        <taxon>Vibrionales</taxon>
        <taxon>Vibrionaceae</taxon>
        <taxon>Photobacterium</taxon>
    </lineage>
</organism>
<dbReference type="PANTHER" id="PTHR13943">
    <property type="entry name" value="HRAS-LIKE SUPPRESSOR - RELATED"/>
    <property type="match status" value="1"/>
</dbReference>
<dbReference type="EMBL" id="RJLM01000054">
    <property type="protein sequence ID" value="RWX52708.1"/>
    <property type="molecule type" value="Genomic_DNA"/>
</dbReference>
<dbReference type="GO" id="GO:0008970">
    <property type="term" value="F:phospholipase A1 activity"/>
    <property type="evidence" value="ECO:0007669"/>
    <property type="project" value="TreeGrafter"/>
</dbReference>
<dbReference type="InterPro" id="IPR007053">
    <property type="entry name" value="LRAT_dom"/>
</dbReference>
<dbReference type="RefSeq" id="WP_128786679.1">
    <property type="nucleotide sequence ID" value="NZ_JAKJSG010000156.1"/>
</dbReference>
<dbReference type="PANTHER" id="PTHR13943:SF77">
    <property type="entry name" value="LRAT DOMAIN-CONTAINING PROTEIN"/>
    <property type="match status" value="1"/>
</dbReference>
<evidence type="ECO:0000256" key="1">
    <source>
        <dbReference type="ARBA" id="ARBA00022679"/>
    </source>
</evidence>